<dbReference type="EMBL" id="JAGGLD010000005">
    <property type="protein sequence ID" value="MBP2001950.1"/>
    <property type="molecule type" value="Genomic_DNA"/>
</dbReference>
<dbReference type="RefSeq" id="WP_209864169.1">
    <property type="nucleotide sequence ID" value="NZ_JAGGLD010000005.1"/>
</dbReference>
<dbReference type="Pfam" id="PF13440">
    <property type="entry name" value="Polysacc_synt_3"/>
    <property type="match status" value="1"/>
</dbReference>
<feature type="transmembrane region" description="Helical" evidence="6">
    <location>
        <begin position="352"/>
        <end position="375"/>
    </location>
</feature>
<feature type="transmembrane region" description="Helical" evidence="6">
    <location>
        <begin position="316"/>
        <end position="340"/>
    </location>
</feature>
<feature type="transmembrane region" description="Helical" evidence="6">
    <location>
        <begin position="96"/>
        <end position="119"/>
    </location>
</feature>
<feature type="transmembrane region" description="Helical" evidence="6">
    <location>
        <begin position="387"/>
        <end position="404"/>
    </location>
</feature>
<dbReference type="Proteomes" id="UP001519288">
    <property type="component" value="Unassembled WGS sequence"/>
</dbReference>
<protein>
    <submittedName>
        <fullName evidence="7">O-antigen/teichoic acid export membrane protein</fullName>
    </submittedName>
</protein>
<accession>A0ABS4JJS4</accession>
<dbReference type="PANTHER" id="PTHR30250">
    <property type="entry name" value="PST FAMILY PREDICTED COLANIC ACID TRANSPORTER"/>
    <property type="match status" value="1"/>
</dbReference>
<evidence type="ECO:0000313" key="7">
    <source>
        <dbReference type="EMBL" id="MBP2001950.1"/>
    </source>
</evidence>
<keyword evidence="2" id="KW-1003">Cell membrane</keyword>
<evidence type="ECO:0000256" key="3">
    <source>
        <dbReference type="ARBA" id="ARBA00022692"/>
    </source>
</evidence>
<feature type="transmembrane region" description="Helical" evidence="6">
    <location>
        <begin position="410"/>
        <end position="433"/>
    </location>
</feature>
<keyword evidence="5 6" id="KW-0472">Membrane</keyword>
<evidence type="ECO:0000256" key="2">
    <source>
        <dbReference type="ARBA" id="ARBA00022475"/>
    </source>
</evidence>
<gene>
    <name evidence="7" type="ORF">J2Z69_003006</name>
</gene>
<feature type="transmembrane region" description="Helical" evidence="6">
    <location>
        <begin position="29"/>
        <end position="50"/>
    </location>
</feature>
<organism evidence="7 8">
    <name type="scientific">Paenibacillus shirakamiensis</name>
    <dbReference type="NCBI Taxonomy" id="1265935"/>
    <lineage>
        <taxon>Bacteria</taxon>
        <taxon>Bacillati</taxon>
        <taxon>Bacillota</taxon>
        <taxon>Bacilli</taxon>
        <taxon>Bacillales</taxon>
        <taxon>Paenibacillaceae</taxon>
        <taxon>Paenibacillus</taxon>
    </lineage>
</organism>
<evidence type="ECO:0000256" key="6">
    <source>
        <dbReference type="SAM" id="Phobius"/>
    </source>
</evidence>
<evidence type="ECO:0000256" key="1">
    <source>
        <dbReference type="ARBA" id="ARBA00004651"/>
    </source>
</evidence>
<evidence type="ECO:0000313" key="8">
    <source>
        <dbReference type="Proteomes" id="UP001519288"/>
    </source>
</evidence>
<proteinExistence type="predicted"/>
<evidence type="ECO:0000256" key="4">
    <source>
        <dbReference type="ARBA" id="ARBA00022989"/>
    </source>
</evidence>
<keyword evidence="3 6" id="KW-0812">Transmembrane</keyword>
<feature type="transmembrane region" description="Helical" evidence="6">
    <location>
        <begin position="62"/>
        <end position="84"/>
    </location>
</feature>
<sequence length="448" mass="50766">MNLLLKLFGKHRMKEYLRKLVLDKFLRNVLVLTGGTLFSQIIILATLPWITRLYTPAEYGSYSIYLSIMGMLLMLVSLSYENAITLPEDDSTASSVLGLCLLICSGVSIVSGLAIFIFQQPLSIWLQDRNLPHYSLLFALSLFGAGCYQILNYWLIRKKHFRRLSRTRYSQSIGQVSSQIALSFVHLGPLGLMIGDVIGKYGGLISQWTQWKKDMKETSTQLKWTDLRESAYRYRRFPLLSMASNLLNSIAIYVPTLWLAYAYGVHVAGWFALGQRILGSPMTLIMSSIRNVYLAESSELMIQSPAKLFPLFRKTVIHVFLLGLIIMAIFFILGPMAFAFFFGDAWRESGEIIRILAVMYLAQFVANAVGTTIDVMERQDLHLYREVIRTLIVIGALFAAWYTGQSAHTAMLWFSLASTAGYGLHLGLSWWSVRKYTDAPAKFVEERG</sequence>
<dbReference type="PANTHER" id="PTHR30250:SF28">
    <property type="entry name" value="POLYSACCHARIDE BIOSYNTHESIS PROTEIN"/>
    <property type="match status" value="1"/>
</dbReference>
<dbReference type="InterPro" id="IPR050833">
    <property type="entry name" value="Poly_Biosynth_Transport"/>
</dbReference>
<reference evidence="7 8" key="1">
    <citation type="submission" date="2021-03" db="EMBL/GenBank/DDBJ databases">
        <title>Genomic Encyclopedia of Type Strains, Phase IV (KMG-IV): sequencing the most valuable type-strain genomes for metagenomic binning, comparative biology and taxonomic classification.</title>
        <authorList>
            <person name="Goeker M."/>
        </authorList>
    </citation>
    <scope>NUCLEOTIDE SEQUENCE [LARGE SCALE GENOMIC DNA]</scope>
    <source>
        <strain evidence="7 8">DSM 26806</strain>
    </source>
</reference>
<keyword evidence="8" id="KW-1185">Reference proteome</keyword>
<evidence type="ECO:0000256" key="5">
    <source>
        <dbReference type="ARBA" id="ARBA00023136"/>
    </source>
</evidence>
<keyword evidence="4 6" id="KW-1133">Transmembrane helix</keyword>
<name>A0ABS4JJS4_9BACL</name>
<comment type="subcellular location">
    <subcellularLocation>
        <location evidence="1">Cell membrane</location>
        <topology evidence="1">Multi-pass membrane protein</topology>
    </subcellularLocation>
</comment>
<comment type="caution">
    <text evidence="7">The sequence shown here is derived from an EMBL/GenBank/DDBJ whole genome shotgun (WGS) entry which is preliminary data.</text>
</comment>
<feature type="transmembrane region" description="Helical" evidence="6">
    <location>
        <begin position="131"/>
        <end position="156"/>
    </location>
</feature>